<dbReference type="EMBL" id="LGCK01000007">
    <property type="protein sequence ID" value="KPL72778.1"/>
    <property type="molecule type" value="Genomic_DNA"/>
</dbReference>
<name>A0A0N8GLK8_9CHLR</name>
<accession>A0A0N8GLK8</accession>
<reference evidence="2 3" key="1">
    <citation type="submission" date="2015-07" db="EMBL/GenBank/DDBJ databases">
        <title>Genome sequence of Leptolinea tardivitalis DSM 16556.</title>
        <authorList>
            <person name="Hemp J."/>
            <person name="Ward L.M."/>
            <person name="Pace L.A."/>
            <person name="Fischer W.W."/>
        </authorList>
    </citation>
    <scope>NUCLEOTIDE SEQUENCE [LARGE SCALE GENOMIC DNA]</scope>
    <source>
        <strain evidence="2 3">YMTK-2</strain>
    </source>
</reference>
<gene>
    <name evidence="2" type="ORF">ADM99_06815</name>
</gene>
<feature type="transmembrane region" description="Helical" evidence="1">
    <location>
        <begin position="34"/>
        <end position="67"/>
    </location>
</feature>
<dbReference type="RefSeq" id="WP_062421115.1">
    <property type="nucleotide sequence ID" value="NZ_BBYA01000008.1"/>
</dbReference>
<sequence length="73" mass="8057">MSESKHVPFLLWPFYAIWKLIEFIFLLTGRLIGVVLGLVLMIAGIILTVTVVGAIVGIPLMVIGFLLTLKSIF</sequence>
<evidence type="ECO:0000313" key="2">
    <source>
        <dbReference type="EMBL" id="KPL72778.1"/>
    </source>
</evidence>
<evidence type="ECO:0000256" key="1">
    <source>
        <dbReference type="SAM" id="Phobius"/>
    </source>
</evidence>
<protein>
    <submittedName>
        <fullName evidence="2">Uncharacterized protein</fullName>
    </submittedName>
</protein>
<keyword evidence="1" id="KW-0812">Transmembrane</keyword>
<evidence type="ECO:0000313" key="3">
    <source>
        <dbReference type="Proteomes" id="UP000050430"/>
    </source>
</evidence>
<keyword evidence="3" id="KW-1185">Reference proteome</keyword>
<dbReference type="AlphaFoldDB" id="A0A0N8GLK8"/>
<comment type="caution">
    <text evidence="2">The sequence shown here is derived from an EMBL/GenBank/DDBJ whole genome shotgun (WGS) entry which is preliminary data.</text>
</comment>
<dbReference type="Proteomes" id="UP000050430">
    <property type="component" value="Unassembled WGS sequence"/>
</dbReference>
<organism evidence="2 3">
    <name type="scientific">Leptolinea tardivitalis</name>
    <dbReference type="NCBI Taxonomy" id="229920"/>
    <lineage>
        <taxon>Bacteria</taxon>
        <taxon>Bacillati</taxon>
        <taxon>Chloroflexota</taxon>
        <taxon>Anaerolineae</taxon>
        <taxon>Anaerolineales</taxon>
        <taxon>Anaerolineaceae</taxon>
        <taxon>Leptolinea</taxon>
    </lineage>
</organism>
<proteinExistence type="predicted"/>
<keyword evidence="1" id="KW-0472">Membrane</keyword>
<keyword evidence="1" id="KW-1133">Transmembrane helix</keyword>